<dbReference type="EMBL" id="CP036262">
    <property type="protein sequence ID" value="QDS95092.1"/>
    <property type="molecule type" value="Genomic_DNA"/>
</dbReference>
<dbReference type="AlphaFoldDB" id="A0A517MJM2"/>
<sequence>MVLKDGGRRLGRLACQLRLPVCRQRSPTPSKTLYREAVPQHQREQYVALKQAPDLEWMISNAQDAPHYCHFCHSQSSWLALSPLWCFLLTMNLVVGSLL</sequence>
<keyword evidence="2" id="KW-1185">Reference proteome</keyword>
<protein>
    <submittedName>
        <fullName evidence="1">Uncharacterized protein</fullName>
    </submittedName>
</protein>
<name>A0A517MJM2_9BACT</name>
<organism evidence="1 2">
    <name type="scientific">Roseimaritima multifibrata</name>
    <dbReference type="NCBI Taxonomy" id="1930274"/>
    <lineage>
        <taxon>Bacteria</taxon>
        <taxon>Pseudomonadati</taxon>
        <taxon>Planctomycetota</taxon>
        <taxon>Planctomycetia</taxon>
        <taxon>Pirellulales</taxon>
        <taxon>Pirellulaceae</taxon>
        <taxon>Roseimaritima</taxon>
    </lineage>
</organism>
<proteinExistence type="predicted"/>
<accession>A0A517MJM2</accession>
<dbReference type="KEGG" id="rml:FF011L_38760"/>
<gene>
    <name evidence="1" type="ORF">FF011L_38760</name>
</gene>
<dbReference type="Proteomes" id="UP000320672">
    <property type="component" value="Chromosome"/>
</dbReference>
<evidence type="ECO:0000313" key="2">
    <source>
        <dbReference type="Proteomes" id="UP000320672"/>
    </source>
</evidence>
<reference evidence="1 2" key="1">
    <citation type="submission" date="2019-02" db="EMBL/GenBank/DDBJ databases">
        <title>Deep-cultivation of Planctomycetes and their phenomic and genomic characterization uncovers novel biology.</title>
        <authorList>
            <person name="Wiegand S."/>
            <person name="Jogler M."/>
            <person name="Boedeker C."/>
            <person name="Pinto D."/>
            <person name="Vollmers J."/>
            <person name="Rivas-Marin E."/>
            <person name="Kohn T."/>
            <person name="Peeters S.H."/>
            <person name="Heuer A."/>
            <person name="Rast P."/>
            <person name="Oberbeckmann S."/>
            <person name="Bunk B."/>
            <person name="Jeske O."/>
            <person name="Meyerdierks A."/>
            <person name="Storesund J.E."/>
            <person name="Kallscheuer N."/>
            <person name="Luecker S."/>
            <person name="Lage O.M."/>
            <person name="Pohl T."/>
            <person name="Merkel B.J."/>
            <person name="Hornburger P."/>
            <person name="Mueller R.-W."/>
            <person name="Bruemmer F."/>
            <person name="Labrenz M."/>
            <person name="Spormann A.M."/>
            <person name="Op den Camp H."/>
            <person name="Overmann J."/>
            <person name="Amann R."/>
            <person name="Jetten M.S.M."/>
            <person name="Mascher T."/>
            <person name="Medema M.H."/>
            <person name="Devos D.P."/>
            <person name="Kaster A.-K."/>
            <person name="Ovreas L."/>
            <person name="Rohde M."/>
            <person name="Galperin M.Y."/>
            <person name="Jogler C."/>
        </authorList>
    </citation>
    <scope>NUCLEOTIDE SEQUENCE [LARGE SCALE GENOMIC DNA]</scope>
    <source>
        <strain evidence="1 2">FF011L</strain>
    </source>
</reference>
<evidence type="ECO:0000313" key="1">
    <source>
        <dbReference type="EMBL" id="QDS95092.1"/>
    </source>
</evidence>